<proteinExistence type="inferred from homology"/>
<protein>
    <recommendedName>
        <fullName evidence="4">Mannan endo-1,4-beta-mannosidase</fullName>
        <ecNumber evidence="4">3.2.1.78</ecNumber>
    </recommendedName>
</protein>
<feature type="site" description="Plays an important role in maintaining the position of the catalytic nucleophile" evidence="7">
    <location>
        <position position="186"/>
    </location>
</feature>
<dbReference type="AlphaFoldDB" id="A0A948X449"/>
<dbReference type="PROSITE" id="PS51257">
    <property type="entry name" value="PROKAR_LIPOPROTEIN"/>
    <property type="match status" value="1"/>
</dbReference>
<dbReference type="InterPro" id="IPR016714">
    <property type="entry name" value="MANB/E"/>
</dbReference>
<dbReference type="Pfam" id="PF02156">
    <property type="entry name" value="Glyco_hydro_26"/>
    <property type="match status" value="1"/>
</dbReference>
<dbReference type="SUPFAM" id="SSF51445">
    <property type="entry name" value="(Trans)glycosidases"/>
    <property type="match status" value="1"/>
</dbReference>
<feature type="binding site" evidence="6">
    <location>
        <position position="124"/>
    </location>
    <ligand>
        <name>substrate</name>
    </ligand>
</feature>
<dbReference type="InterPro" id="IPR000805">
    <property type="entry name" value="Glyco_hydro_26"/>
</dbReference>
<evidence type="ECO:0000313" key="11">
    <source>
        <dbReference type="Proteomes" id="UP000784286"/>
    </source>
</evidence>
<dbReference type="EC" id="3.2.1.78" evidence="4"/>
<gene>
    <name evidence="10" type="ORF">H9928_00835</name>
</gene>
<sequence length="374" mass="42412">MNLKVMTGAVMLAAFASCSTEPAVTDNSKTPEARFLESQLKNVPKFGFMIGHHDDPVYGIGWEGDSARSDIKSVCGDYPAVMSFDLGHIELGGEMNLDKVPFDRIRKETVAQYERGGIVSFSWHADNPLTGKDSWDVSDSTVVKSVLPGGANHEKFMGWLDAVADFFNSIRTADGVKVPVLFRPWHEHTGSWFWWGQNLCSADEYKRLWEMTYSRMQEKGASQLLYAYSPGTEPQDSAAYLERYPGDSIIDLIGVDGYQFDRDAYLKSMSGVLRVMQQVSVSHQKPMAVTETGYETIPDSVWWTQTLLPLAEKYPVSYVLFWRNARERENHFYAPYPGHASEADFVKFYESPKTLFLNDFNKINFNNTNENEEL</sequence>
<comment type="similarity">
    <text evidence="1 4 8">Belongs to the glycosyl hydrolase 26 family.</text>
</comment>
<comment type="caution">
    <text evidence="10">The sequence shown here is derived from an EMBL/GenBank/DDBJ whole genome shotgun (WGS) entry which is preliminary data.</text>
</comment>
<dbReference type="PIRSF" id="PIRSF018168">
    <property type="entry name" value="Mannan-1_4-beta-mannosidase"/>
    <property type="match status" value="1"/>
</dbReference>
<name>A0A948X449_9BACT</name>
<dbReference type="InterPro" id="IPR017853">
    <property type="entry name" value="GH"/>
</dbReference>
<keyword evidence="3 4" id="KW-0326">Glycosidase</keyword>
<evidence type="ECO:0000259" key="9">
    <source>
        <dbReference type="PROSITE" id="PS51764"/>
    </source>
</evidence>
<evidence type="ECO:0000313" key="10">
    <source>
        <dbReference type="EMBL" id="MBU3855103.1"/>
    </source>
</evidence>
<dbReference type="PRINTS" id="PR00739">
    <property type="entry name" value="GLHYDRLASE26"/>
</dbReference>
<reference evidence="10" key="1">
    <citation type="journal article" date="2021" name="PeerJ">
        <title>Extensive microbial diversity within the chicken gut microbiome revealed by metagenomics and culture.</title>
        <authorList>
            <person name="Gilroy R."/>
            <person name="Ravi A."/>
            <person name="Getino M."/>
            <person name="Pursley I."/>
            <person name="Horton D.L."/>
            <person name="Alikhan N.F."/>
            <person name="Baker D."/>
            <person name="Gharbi K."/>
            <person name="Hall N."/>
            <person name="Watson M."/>
            <person name="Adriaenssens E.M."/>
            <person name="Foster-Nyarko E."/>
            <person name="Jarju S."/>
            <person name="Secka A."/>
            <person name="Antonio M."/>
            <person name="Oren A."/>
            <person name="Chaudhuri R.R."/>
            <person name="La Ragione R."/>
            <person name="Hildebrand F."/>
            <person name="Pallen M.J."/>
        </authorList>
    </citation>
    <scope>NUCLEOTIDE SEQUENCE</scope>
    <source>
        <strain evidence="10">8470</strain>
    </source>
</reference>
<organism evidence="10 11">
    <name type="scientific">Candidatus Phocaeicola excrementipullorum</name>
    <dbReference type="NCBI Taxonomy" id="2838731"/>
    <lineage>
        <taxon>Bacteria</taxon>
        <taxon>Pseudomonadati</taxon>
        <taxon>Bacteroidota</taxon>
        <taxon>Bacteroidia</taxon>
        <taxon>Bacteroidales</taxon>
        <taxon>Bacteroidaceae</taxon>
        <taxon>Phocaeicola</taxon>
    </lineage>
</organism>
<reference evidence="10" key="2">
    <citation type="submission" date="2021-04" db="EMBL/GenBank/DDBJ databases">
        <authorList>
            <person name="Gilroy R."/>
        </authorList>
    </citation>
    <scope>NUCLEOTIDE SEQUENCE</scope>
    <source>
        <strain evidence="10">8470</strain>
    </source>
</reference>
<evidence type="ECO:0000256" key="2">
    <source>
        <dbReference type="ARBA" id="ARBA00022801"/>
    </source>
</evidence>
<evidence type="ECO:0000256" key="6">
    <source>
        <dbReference type="PIRSR" id="PIRSR018168-2"/>
    </source>
</evidence>
<feature type="binding site" evidence="6">
    <location>
        <position position="258"/>
    </location>
    <ligand>
        <name>substrate</name>
    </ligand>
</feature>
<comment type="catalytic activity">
    <reaction evidence="4">
        <text>Random hydrolysis of (1-&gt;4)-beta-D-mannosidic linkages in mannans, galactomannans and glucomannans.</text>
        <dbReference type="EC" id="3.2.1.78"/>
    </reaction>
</comment>
<dbReference type="InterPro" id="IPR022790">
    <property type="entry name" value="GH26_dom"/>
</dbReference>
<dbReference type="Gene3D" id="3.20.20.80">
    <property type="entry name" value="Glycosidases"/>
    <property type="match status" value="1"/>
</dbReference>
<feature type="binding site" evidence="6">
    <location>
        <position position="192"/>
    </location>
    <ligand>
        <name>substrate</name>
    </ligand>
</feature>
<dbReference type="GO" id="GO:0016985">
    <property type="term" value="F:mannan endo-1,4-beta-mannosidase activity"/>
    <property type="evidence" value="ECO:0007669"/>
    <property type="project" value="UniProtKB-UniRule"/>
</dbReference>
<evidence type="ECO:0000256" key="4">
    <source>
        <dbReference type="PIRNR" id="PIRNR018168"/>
    </source>
</evidence>
<keyword evidence="4" id="KW-0119">Carbohydrate metabolism</keyword>
<evidence type="ECO:0000256" key="3">
    <source>
        <dbReference type="ARBA" id="ARBA00023295"/>
    </source>
</evidence>
<feature type="domain" description="GH26" evidence="9">
    <location>
        <begin position="31"/>
        <end position="358"/>
    </location>
</feature>
<feature type="active site" description="Nucleophile" evidence="5 8">
    <location>
        <position position="291"/>
    </location>
</feature>
<accession>A0A948X449</accession>
<dbReference type="PROSITE" id="PS51764">
    <property type="entry name" value="GH26"/>
    <property type="match status" value="1"/>
</dbReference>
<evidence type="ECO:0000256" key="7">
    <source>
        <dbReference type="PIRSR" id="PIRSR018168-3"/>
    </source>
</evidence>
<evidence type="ECO:0000256" key="8">
    <source>
        <dbReference type="PROSITE-ProRule" id="PRU01100"/>
    </source>
</evidence>
<keyword evidence="2 4" id="KW-0378">Hydrolase</keyword>
<dbReference type="PANTHER" id="PTHR40079">
    <property type="entry name" value="MANNAN ENDO-1,4-BETA-MANNOSIDASE E-RELATED"/>
    <property type="match status" value="1"/>
</dbReference>
<keyword evidence="4" id="KW-0964">Secreted</keyword>
<dbReference type="Proteomes" id="UP000784286">
    <property type="component" value="Unassembled WGS sequence"/>
</dbReference>
<evidence type="ECO:0000256" key="5">
    <source>
        <dbReference type="PIRSR" id="PIRSR018168-1"/>
    </source>
</evidence>
<dbReference type="EMBL" id="JAHLFJ010000007">
    <property type="protein sequence ID" value="MBU3855103.1"/>
    <property type="molecule type" value="Genomic_DNA"/>
</dbReference>
<comment type="subcellular location">
    <subcellularLocation>
        <location evidence="4">Secreted</location>
    </subcellularLocation>
</comment>
<feature type="active site" description="Proton donor" evidence="5 8">
    <location>
        <position position="187"/>
    </location>
</feature>
<dbReference type="GO" id="GO:0006080">
    <property type="term" value="P:substituted mannan metabolic process"/>
    <property type="evidence" value="ECO:0007669"/>
    <property type="project" value="UniProtKB-UniRule"/>
</dbReference>
<evidence type="ECO:0000256" key="1">
    <source>
        <dbReference type="ARBA" id="ARBA00007754"/>
    </source>
</evidence>
<dbReference type="GO" id="GO:0005576">
    <property type="term" value="C:extracellular region"/>
    <property type="evidence" value="ECO:0007669"/>
    <property type="project" value="UniProtKB-SubCell"/>
</dbReference>
<dbReference type="PANTHER" id="PTHR40079:SF4">
    <property type="entry name" value="GH26 DOMAIN-CONTAINING PROTEIN-RELATED"/>
    <property type="match status" value="1"/>
</dbReference>